<keyword evidence="4 6" id="KW-1133">Transmembrane helix</keyword>
<feature type="transmembrane region" description="Helical" evidence="6">
    <location>
        <begin position="307"/>
        <end position="324"/>
    </location>
</feature>
<evidence type="ECO:0000256" key="2">
    <source>
        <dbReference type="ARBA" id="ARBA00022448"/>
    </source>
</evidence>
<reference evidence="8 9" key="1">
    <citation type="submission" date="2016-02" db="EMBL/GenBank/DDBJ databases">
        <title>Genome sequence of Clostridium thermobutyricum DSM 4928.</title>
        <authorList>
            <person name="Poehlein A."/>
            <person name="Daniel R."/>
        </authorList>
    </citation>
    <scope>NUCLEOTIDE SEQUENCE [LARGE SCALE GENOMIC DNA]</scope>
    <source>
        <strain evidence="8 9">DSM 4928</strain>
    </source>
</reference>
<feature type="transmembrane region" description="Helical" evidence="6">
    <location>
        <begin position="75"/>
        <end position="96"/>
    </location>
</feature>
<evidence type="ECO:0000256" key="4">
    <source>
        <dbReference type="ARBA" id="ARBA00022989"/>
    </source>
</evidence>
<dbReference type="PROSITE" id="PS50850">
    <property type="entry name" value="MFS"/>
    <property type="match status" value="1"/>
</dbReference>
<evidence type="ECO:0000256" key="1">
    <source>
        <dbReference type="ARBA" id="ARBA00004651"/>
    </source>
</evidence>
<dbReference type="OrthoDB" id="102502at2"/>
<protein>
    <submittedName>
        <fullName evidence="8">Multidrug resistance protein 3</fullName>
    </submittedName>
</protein>
<keyword evidence="3 6" id="KW-0812">Transmembrane</keyword>
<evidence type="ECO:0000313" key="9">
    <source>
        <dbReference type="Proteomes" id="UP000191448"/>
    </source>
</evidence>
<dbReference type="RefSeq" id="WP_080021543.1">
    <property type="nucleotide sequence ID" value="NZ_LTAY01000010.1"/>
</dbReference>
<comment type="subcellular location">
    <subcellularLocation>
        <location evidence="1">Cell membrane</location>
        <topology evidence="1">Multi-pass membrane protein</topology>
    </subcellularLocation>
</comment>
<dbReference type="CDD" id="cd17321">
    <property type="entry name" value="MFS_MMR_MDR_like"/>
    <property type="match status" value="1"/>
</dbReference>
<dbReference type="AlphaFoldDB" id="A0A1V4SYY6"/>
<dbReference type="InterPro" id="IPR005829">
    <property type="entry name" value="Sugar_transporter_CS"/>
</dbReference>
<accession>A0A1V4SYY6</accession>
<evidence type="ECO:0000259" key="7">
    <source>
        <dbReference type="PROSITE" id="PS50850"/>
    </source>
</evidence>
<feature type="transmembrane region" description="Helical" evidence="6">
    <location>
        <begin position="206"/>
        <end position="224"/>
    </location>
</feature>
<feature type="transmembrane region" description="Helical" evidence="6">
    <location>
        <begin position="45"/>
        <end position="63"/>
    </location>
</feature>
<dbReference type="GO" id="GO:0022857">
    <property type="term" value="F:transmembrane transporter activity"/>
    <property type="evidence" value="ECO:0007669"/>
    <property type="project" value="InterPro"/>
</dbReference>
<dbReference type="GO" id="GO:0005886">
    <property type="term" value="C:plasma membrane"/>
    <property type="evidence" value="ECO:0007669"/>
    <property type="project" value="UniProtKB-SubCell"/>
</dbReference>
<proteinExistence type="predicted"/>
<feature type="transmembrane region" description="Helical" evidence="6">
    <location>
        <begin position="361"/>
        <end position="381"/>
    </location>
</feature>
<dbReference type="EMBL" id="LTAY01000010">
    <property type="protein sequence ID" value="OPX50839.1"/>
    <property type="molecule type" value="Genomic_DNA"/>
</dbReference>
<dbReference type="SUPFAM" id="SSF103473">
    <property type="entry name" value="MFS general substrate transporter"/>
    <property type="match status" value="1"/>
</dbReference>
<gene>
    <name evidence="8" type="primary">bmr3_1</name>
    <name evidence="8" type="ORF">CLTHE_01190</name>
</gene>
<feature type="transmembrane region" description="Helical" evidence="6">
    <location>
        <begin position="273"/>
        <end position="295"/>
    </location>
</feature>
<evidence type="ECO:0000256" key="6">
    <source>
        <dbReference type="SAM" id="Phobius"/>
    </source>
</evidence>
<dbReference type="PROSITE" id="PS00216">
    <property type="entry name" value="SUGAR_TRANSPORT_1"/>
    <property type="match status" value="1"/>
</dbReference>
<name>A0A1V4SYY6_9CLOT</name>
<dbReference type="InterPro" id="IPR020846">
    <property type="entry name" value="MFS_dom"/>
</dbReference>
<evidence type="ECO:0000256" key="5">
    <source>
        <dbReference type="ARBA" id="ARBA00023136"/>
    </source>
</evidence>
<feature type="transmembrane region" description="Helical" evidence="6">
    <location>
        <begin position="102"/>
        <end position="124"/>
    </location>
</feature>
<feature type="transmembrane region" description="Helical" evidence="6">
    <location>
        <begin position="236"/>
        <end position="253"/>
    </location>
</feature>
<evidence type="ECO:0000313" key="8">
    <source>
        <dbReference type="EMBL" id="OPX50839.1"/>
    </source>
</evidence>
<feature type="transmembrane region" description="Helical" evidence="6">
    <location>
        <begin position="136"/>
        <end position="155"/>
    </location>
</feature>
<feature type="domain" description="Major facilitator superfamily (MFS) profile" evidence="7">
    <location>
        <begin position="9"/>
        <end position="550"/>
    </location>
</feature>
<dbReference type="InterPro" id="IPR011701">
    <property type="entry name" value="MFS"/>
</dbReference>
<dbReference type="InterPro" id="IPR036259">
    <property type="entry name" value="MFS_trans_sf"/>
</dbReference>
<feature type="transmembrane region" description="Helical" evidence="6">
    <location>
        <begin position="167"/>
        <end position="186"/>
    </location>
</feature>
<dbReference type="PANTHER" id="PTHR42718">
    <property type="entry name" value="MAJOR FACILITATOR SUPERFAMILY MULTIDRUG TRANSPORTER MFSC"/>
    <property type="match status" value="1"/>
</dbReference>
<organism evidence="8 9">
    <name type="scientific">Clostridium thermobutyricum DSM 4928</name>
    <dbReference type="NCBI Taxonomy" id="1121339"/>
    <lineage>
        <taxon>Bacteria</taxon>
        <taxon>Bacillati</taxon>
        <taxon>Bacillota</taxon>
        <taxon>Clostridia</taxon>
        <taxon>Eubacteriales</taxon>
        <taxon>Clostridiaceae</taxon>
        <taxon>Clostridium</taxon>
    </lineage>
</organism>
<dbReference type="Pfam" id="PF07690">
    <property type="entry name" value="MFS_1"/>
    <property type="match status" value="1"/>
</dbReference>
<feature type="transmembrane region" description="Helical" evidence="6">
    <location>
        <begin position="336"/>
        <end position="355"/>
    </location>
</feature>
<dbReference type="PANTHER" id="PTHR42718:SF9">
    <property type="entry name" value="MAJOR FACILITATOR SUPERFAMILY MULTIDRUG TRANSPORTER MFSC"/>
    <property type="match status" value="1"/>
</dbReference>
<keyword evidence="5 6" id="KW-0472">Membrane</keyword>
<feature type="transmembrane region" description="Helical" evidence="6">
    <location>
        <begin position="524"/>
        <end position="545"/>
    </location>
</feature>
<dbReference type="Proteomes" id="UP000191448">
    <property type="component" value="Unassembled WGS sequence"/>
</dbReference>
<evidence type="ECO:0000256" key="3">
    <source>
        <dbReference type="ARBA" id="ARBA00022692"/>
    </source>
</evidence>
<comment type="caution">
    <text evidence="8">The sequence shown here is derived from an EMBL/GenBank/DDBJ whole genome shotgun (WGS) entry which is preliminary data.</text>
</comment>
<dbReference type="Gene3D" id="1.20.1250.20">
    <property type="entry name" value="MFS general substrate transporter like domains"/>
    <property type="match status" value="1"/>
</dbReference>
<keyword evidence="2" id="KW-0813">Transport</keyword>
<sequence length="556" mass="59570">MKKASTKVAMIVFLLGIAMGALDSGIVSPARNIIASGLNVSQSSSIWMITIYTLAYAVAMPVMGKLSDKFGRKKIYMISIILFAVGSLLCGLSNIFESYSMLLLFRVIEAIGGGGIMPIATTYIGTSFPPEKRGSALGFIGAIFGICTVVGPTLGSGLLQIFSDKNWGVLFFINIPISIIVIILGLKLEESIGDTEKSKLDLKGSIVLGVLILSIMYALTNLKFDNFYKSLTSKDVLPYLIIFVICIPLFIFVEKKAQDPVLNLNYFKNKDIVITLTISLIVGCGLMSLVFLPQYSDNVLKLPSGTGGYFSTIFAVFMGISSVVSGKLIDKIGAKIVLLLGFIISISGCLYFALVTSNHPGLANLLIGIAILGFGFGFTFATPLNYLMLKLVPESQATMGQSTVALVRSIGVAVGPNFLVNFISTAAQNVPKNIAKAMPKLPESMTHGANLMSGGSVSNTFQNASSNNIYDLIHNLVVGKLDHVGKLMGNNPQFINFKTHYLSQLAGAKDSITTAFQSTLDKGYANLFMASAAFCIIGLILAIFISKNGKEKFLIE</sequence>